<name>A0A502GHA4_9BACT</name>
<sequence length="104" mass="11901">MKPEPTQTFSQLLRADNRFTDRDFMKALVMGHPKFKSREADPSLFTVGELMLLANLIGQPIKEVMRVVLAQAEHNPQVAEKSKEAQEQVVGRKYYPRKAKETTL</sequence>
<evidence type="ECO:0000256" key="1">
    <source>
        <dbReference type="SAM" id="MobiDB-lite"/>
    </source>
</evidence>
<keyword evidence="3" id="KW-1185">Reference proteome</keyword>
<organism evidence="2 3">
    <name type="scientific">Hymenobacter nivis</name>
    <dbReference type="NCBI Taxonomy" id="1850093"/>
    <lineage>
        <taxon>Bacteria</taxon>
        <taxon>Pseudomonadati</taxon>
        <taxon>Bacteroidota</taxon>
        <taxon>Cytophagia</taxon>
        <taxon>Cytophagales</taxon>
        <taxon>Hymenobacteraceae</taxon>
        <taxon>Hymenobacter</taxon>
    </lineage>
</organism>
<dbReference type="Proteomes" id="UP000317646">
    <property type="component" value="Unassembled WGS sequence"/>
</dbReference>
<dbReference type="OrthoDB" id="886543at2"/>
<dbReference type="AlphaFoldDB" id="A0A502GHA4"/>
<comment type="caution">
    <text evidence="2">The sequence shown here is derived from an EMBL/GenBank/DDBJ whole genome shotgun (WGS) entry which is preliminary data.</text>
</comment>
<proteinExistence type="predicted"/>
<gene>
    <name evidence="2" type="ORF">EAH73_20635</name>
</gene>
<evidence type="ECO:0000313" key="2">
    <source>
        <dbReference type="EMBL" id="TPG60968.1"/>
    </source>
</evidence>
<reference evidence="2 3" key="1">
    <citation type="journal article" date="2019" name="Environ. Microbiol.">
        <title>Species interactions and distinct microbial communities in high Arctic permafrost affected cryosols are associated with the CH4 and CO2 gas fluxes.</title>
        <authorList>
            <person name="Altshuler I."/>
            <person name="Hamel J."/>
            <person name="Turney S."/>
            <person name="Magnuson E."/>
            <person name="Levesque R."/>
            <person name="Greer C."/>
            <person name="Whyte L.G."/>
        </authorList>
    </citation>
    <scope>NUCLEOTIDE SEQUENCE [LARGE SCALE GENOMIC DNA]</scope>
    <source>
        <strain evidence="2 3">S9.2P</strain>
    </source>
</reference>
<dbReference type="EMBL" id="RCYZ01000011">
    <property type="protein sequence ID" value="TPG60968.1"/>
    <property type="molecule type" value="Genomic_DNA"/>
</dbReference>
<dbReference type="RefSeq" id="WP_140469343.1">
    <property type="nucleotide sequence ID" value="NZ_RCYZ01000011.1"/>
</dbReference>
<protein>
    <submittedName>
        <fullName evidence="2">Uncharacterized protein</fullName>
    </submittedName>
</protein>
<feature type="region of interest" description="Disordered" evidence="1">
    <location>
        <begin position="76"/>
        <end position="104"/>
    </location>
</feature>
<accession>A0A502GHA4</accession>
<evidence type="ECO:0000313" key="3">
    <source>
        <dbReference type="Proteomes" id="UP000317646"/>
    </source>
</evidence>